<accession>A0A9Q1JGR9</accession>
<proteinExistence type="predicted"/>
<comment type="caution">
    <text evidence="3">The sequence shown here is derived from an EMBL/GenBank/DDBJ whole genome shotgun (WGS) entry which is preliminary data.</text>
</comment>
<dbReference type="Proteomes" id="UP001153076">
    <property type="component" value="Unassembled WGS sequence"/>
</dbReference>
<evidence type="ECO:0000313" key="3">
    <source>
        <dbReference type="EMBL" id="KAJ8421744.1"/>
    </source>
</evidence>
<keyword evidence="4" id="KW-1185">Reference proteome</keyword>
<evidence type="ECO:0000313" key="4">
    <source>
        <dbReference type="Proteomes" id="UP001153076"/>
    </source>
</evidence>
<feature type="chain" id="PRO_5040350304" evidence="2">
    <location>
        <begin position="19"/>
        <end position="232"/>
    </location>
</feature>
<protein>
    <submittedName>
        <fullName evidence="3">Uncharacterized protein</fullName>
    </submittedName>
</protein>
<reference evidence="3" key="1">
    <citation type="submission" date="2022-04" db="EMBL/GenBank/DDBJ databases">
        <title>Carnegiea gigantea Genome sequencing and assembly v2.</title>
        <authorList>
            <person name="Copetti D."/>
            <person name="Sanderson M.J."/>
            <person name="Burquez A."/>
            <person name="Wojciechowski M.F."/>
        </authorList>
    </citation>
    <scope>NUCLEOTIDE SEQUENCE</scope>
    <source>
        <strain evidence="3">SGP5-SGP5p</strain>
        <tissue evidence="3">Aerial part</tissue>
    </source>
</reference>
<organism evidence="3 4">
    <name type="scientific">Carnegiea gigantea</name>
    <dbReference type="NCBI Taxonomy" id="171969"/>
    <lineage>
        <taxon>Eukaryota</taxon>
        <taxon>Viridiplantae</taxon>
        <taxon>Streptophyta</taxon>
        <taxon>Embryophyta</taxon>
        <taxon>Tracheophyta</taxon>
        <taxon>Spermatophyta</taxon>
        <taxon>Magnoliopsida</taxon>
        <taxon>eudicotyledons</taxon>
        <taxon>Gunneridae</taxon>
        <taxon>Pentapetalae</taxon>
        <taxon>Caryophyllales</taxon>
        <taxon>Cactineae</taxon>
        <taxon>Cactaceae</taxon>
        <taxon>Cactoideae</taxon>
        <taxon>Echinocereeae</taxon>
        <taxon>Carnegiea</taxon>
    </lineage>
</organism>
<feature type="region of interest" description="Disordered" evidence="1">
    <location>
        <begin position="43"/>
        <end position="91"/>
    </location>
</feature>
<name>A0A9Q1JGR9_9CARY</name>
<feature type="signal peptide" evidence="2">
    <location>
        <begin position="1"/>
        <end position="18"/>
    </location>
</feature>
<feature type="compositionally biased region" description="Polar residues" evidence="1">
    <location>
        <begin position="52"/>
        <end position="67"/>
    </location>
</feature>
<evidence type="ECO:0000256" key="2">
    <source>
        <dbReference type="SAM" id="SignalP"/>
    </source>
</evidence>
<feature type="region of interest" description="Disordered" evidence="1">
    <location>
        <begin position="201"/>
        <end position="232"/>
    </location>
</feature>
<dbReference type="EMBL" id="JAKOGI010002563">
    <property type="protein sequence ID" value="KAJ8421744.1"/>
    <property type="molecule type" value="Genomic_DNA"/>
</dbReference>
<feature type="compositionally biased region" description="Low complexity" evidence="1">
    <location>
        <begin position="73"/>
        <end position="91"/>
    </location>
</feature>
<keyword evidence="2" id="KW-0732">Signal</keyword>
<sequence>MKLHQLRILTLSPSLVAILHVLDVGLKVALYTEGVGRHVRAPDRTRCFGRNPGNNLSPQRWSISQPLPGSEHPLASAPSLSSRPLRPLSLSSASQSDTCTWPLFPPISGAQPQGYVSTSQGQKRTALISLLLVREQRSGKYPRHSVMGILHLTKSAHHRLSLTSAMATCSSSTIGVSAESAVASTARKSIARAWVCAEGSLATGGEDPSSPRDARITGDPRLSSKAERQPDL</sequence>
<gene>
    <name evidence="3" type="ORF">Cgig2_022427</name>
</gene>
<dbReference type="AlphaFoldDB" id="A0A9Q1JGR9"/>
<feature type="compositionally biased region" description="Basic and acidic residues" evidence="1">
    <location>
        <begin position="209"/>
        <end position="232"/>
    </location>
</feature>
<evidence type="ECO:0000256" key="1">
    <source>
        <dbReference type="SAM" id="MobiDB-lite"/>
    </source>
</evidence>